<dbReference type="Proteomes" id="UP000785613">
    <property type="component" value="Unassembled WGS sequence"/>
</dbReference>
<proteinExistence type="predicted"/>
<reference evidence="1 2" key="1">
    <citation type="submission" date="2019-09" db="EMBL/GenBank/DDBJ databases">
        <title>Taxonomy of Antarctic Massilia spp.: description of Massilia rubra sp. nov., Massilia aquatica sp. nov., Massilia mucilaginosa sp. nov., Massilia frigida sp. nov. isolated from streams, lakes and regoliths.</title>
        <authorList>
            <person name="Holochova P."/>
            <person name="Sedlacek I."/>
            <person name="Kralova S."/>
            <person name="Maslanova I."/>
            <person name="Busse H.-J."/>
            <person name="Stankova E."/>
            <person name="Vrbovska V."/>
            <person name="Kovarovic V."/>
            <person name="Bartak M."/>
            <person name="Svec P."/>
            <person name="Pantucek R."/>
        </authorList>
    </citation>
    <scope>NUCLEOTIDE SEQUENCE [LARGE SCALE GENOMIC DNA]</scope>
    <source>
        <strain evidence="1 2">CCM 8692</strain>
    </source>
</reference>
<keyword evidence="2" id="KW-1185">Reference proteome</keyword>
<comment type="caution">
    <text evidence="1">The sequence shown here is derived from an EMBL/GenBank/DDBJ whole genome shotgun (WGS) entry which is preliminary data.</text>
</comment>
<organism evidence="1 2">
    <name type="scientific">Massilia rubra</name>
    <dbReference type="NCBI Taxonomy" id="2607910"/>
    <lineage>
        <taxon>Bacteria</taxon>
        <taxon>Pseudomonadati</taxon>
        <taxon>Pseudomonadota</taxon>
        <taxon>Betaproteobacteria</taxon>
        <taxon>Burkholderiales</taxon>
        <taxon>Oxalobacteraceae</taxon>
        <taxon>Telluria group</taxon>
        <taxon>Massilia</taxon>
    </lineage>
</organism>
<evidence type="ECO:0008006" key="3">
    <source>
        <dbReference type="Google" id="ProtNLM"/>
    </source>
</evidence>
<gene>
    <name evidence="1" type="ORF">F0185_06480</name>
</gene>
<name>A0ABX0LF61_9BURK</name>
<dbReference type="EMBL" id="VUYU01000003">
    <property type="protein sequence ID" value="NHZ33233.1"/>
    <property type="molecule type" value="Genomic_DNA"/>
</dbReference>
<evidence type="ECO:0000313" key="1">
    <source>
        <dbReference type="EMBL" id="NHZ33233.1"/>
    </source>
</evidence>
<sequence>MKDRHGNEVAIGDMVRVLEIDQGLLDWLPADELSHTLAMLNNEYPIEEFPEEGKISVTTWWEEGPGQSACSGLYLLAHEFELVKKAGRTG</sequence>
<evidence type="ECO:0000313" key="2">
    <source>
        <dbReference type="Proteomes" id="UP000785613"/>
    </source>
</evidence>
<accession>A0ABX0LF61</accession>
<dbReference type="RefSeq" id="WP_167222684.1">
    <property type="nucleotide sequence ID" value="NZ_VUYU01000003.1"/>
</dbReference>
<protein>
    <recommendedName>
        <fullName evidence="3">DUF2314 domain-containing protein</fullName>
    </recommendedName>
</protein>